<feature type="region of interest" description="Disordered" evidence="1">
    <location>
        <begin position="1"/>
        <end position="185"/>
    </location>
</feature>
<name>A0AAV2IKF2_LYMST</name>
<evidence type="ECO:0000313" key="3">
    <source>
        <dbReference type="Proteomes" id="UP001497497"/>
    </source>
</evidence>
<reference evidence="2 3" key="1">
    <citation type="submission" date="2024-04" db="EMBL/GenBank/DDBJ databases">
        <authorList>
            <consortium name="Genoscope - CEA"/>
            <person name="William W."/>
        </authorList>
    </citation>
    <scope>NUCLEOTIDE SEQUENCE [LARGE SCALE GENOMIC DNA]</scope>
</reference>
<keyword evidence="3" id="KW-1185">Reference proteome</keyword>
<dbReference type="AlphaFoldDB" id="A0AAV2IKF2"/>
<organism evidence="2 3">
    <name type="scientific">Lymnaea stagnalis</name>
    <name type="common">Great pond snail</name>
    <name type="synonym">Helix stagnalis</name>
    <dbReference type="NCBI Taxonomy" id="6523"/>
    <lineage>
        <taxon>Eukaryota</taxon>
        <taxon>Metazoa</taxon>
        <taxon>Spiralia</taxon>
        <taxon>Lophotrochozoa</taxon>
        <taxon>Mollusca</taxon>
        <taxon>Gastropoda</taxon>
        <taxon>Heterobranchia</taxon>
        <taxon>Euthyneura</taxon>
        <taxon>Panpulmonata</taxon>
        <taxon>Hygrophila</taxon>
        <taxon>Lymnaeoidea</taxon>
        <taxon>Lymnaeidae</taxon>
        <taxon>Lymnaea</taxon>
    </lineage>
</organism>
<comment type="caution">
    <text evidence="2">The sequence shown here is derived from an EMBL/GenBank/DDBJ whole genome shotgun (WGS) entry which is preliminary data.</text>
</comment>
<feature type="non-terminal residue" evidence="2">
    <location>
        <position position="1"/>
    </location>
</feature>
<proteinExistence type="predicted"/>
<feature type="compositionally biased region" description="Polar residues" evidence="1">
    <location>
        <begin position="45"/>
        <end position="54"/>
    </location>
</feature>
<feature type="compositionally biased region" description="Basic and acidic residues" evidence="1">
    <location>
        <begin position="90"/>
        <end position="152"/>
    </location>
</feature>
<accession>A0AAV2IKF2</accession>
<feature type="compositionally biased region" description="Polar residues" evidence="1">
    <location>
        <begin position="170"/>
        <end position="185"/>
    </location>
</feature>
<protein>
    <submittedName>
        <fullName evidence="2">Uncharacterized protein</fullName>
    </submittedName>
</protein>
<feature type="compositionally biased region" description="Low complexity" evidence="1">
    <location>
        <begin position="72"/>
        <end position="88"/>
    </location>
</feature>
<gene>
    <name evidence="2" type="ORF">GSLYS_00020505001</name>
</gene>
<evidence type="ECO:0000256" key="1">
    <source>
        <dbReference type="SAM" id="MobiDB-lite"/>
    </source>
</evidence>
<dbReference type="EMBL" id="CAXITT010000913">
    <property type="protein sequence ID" value="CAL1547180.1"/>
    <property type="molecule type" value="Genomic_DNA"/>
</dbReference>
<evidence type="ECO:0000313" key="2">
    <source>
        <dbReference type="EMBL" id="CAL1547180.1"/>
    </source>
</evidence>
<feature type="compositionally biased region" description="Basic and acidic residues" evidence="1">
    <location>
        <begin position="60"/>
        <end position="69"/>
    </location>
</feature>
<dbReference type="Proteomes" id="UP001497497">
    <property type="component" value="Unassembled WGS sequence"/>
</dbReference>
<sequence>HLKLPPKGEVSKTAPGVGASTKTSQATVNGAAPSAKLEPKPVTPSAGTECNSSEGGLRVPEIKATRPDLADDLNISSDSLSSGSLSSCSEDEKGKDNVSSRVRKDNVSSRVRKDNVSSRVRKDNVSSRVRKDNVSSRVRKDNVSSRVRKDSVSSRVTKNSVSSGGKRDASVSSKASPNAEVSQSA</sequence>
<feature type="non-terminal residue" evidence="2">
    <location>
        <position position="185"/>
    </location>
</feature>